<evidence type="ECO:0000259" key="6">
    <source>
        <dbReference type="Pfam" id="PF00590"/>
    </source>
</evidence>
<dbReference type="EMBL" id="LT796768">
    <property type="protein sequence ID" value="SKB10402.1"/>
    <property type="molecule type" value="Genomic_DNA"/>
</dbReference>
<evidence type="ECO:0000256" key="5">
    <source>
        <dbReference type="ARBA" id="ARBA00022691"/>
    </source>
</evidence>
<dbReference type="SUPFAM" id="SSF53335">
    <property type="entry name" value="S-adenosyl-L-methionine-dependent methyltransferases"/>
    <property type="match status" value="1"/>
</dbReference>
<proteinExistence type="predicted"/>
<dbReference type="NCBIfam" id="TIGR02467">
    <property type="entry name" value="CbiE"/>
    <property type="match status" value="1"/>
</dbReference>
<dbReference type="Pfam" id="PF00590">
    <property type="entry name" value="TP_methylase"/>
    <property type="match status" value="1"/>
</dbReference>
<dbReference type="Proteomes" id="UP000191040">
    <property type="component" value="Chromosome I"/>
</dbReference>
<dbReference type="InterPro" id="IPR029063">
    <property type="entry name" value="SAM-dependent_MTases_sf"/>
</dbReference>
<dbReference type="Gene3D" id="3.40.1010.10">
    <property type="entry name" value="Cobalt-precorrin-4 Transmethylase, Domain 1"/>
    <property type="match status" value="1"/>
</dbReference>
<accession>A0A1T4Z8S3</accession>
<dbReference type="InterPro" id="IPR006365">
    <property type="entry name" value="Cbl_synth_CobL"/>
</dbReference>
<dbReference type="UniPathway" id="UPA00148"/>
<dbReference type="CDD" id="cd02440">
    <property type="entry name" value="AdoMet_MTases"/>
    <property type="match status" value="1"/>
</dbReference>
<dbReference type="InterPro" id="IPR041698">
    <property type="entry name" value="Methyltransf_25"/>
</dbReference>
<keyword evidence="9" id="KW-1185">Reference proteome</keyword>
<feature type="domain" description="Tetrapyrrole methylase" evidence="6">
    <location>
        <begin position="5"/>
        <end position="191"/>
    </location>
</feature>
<dbReference type="PANTHER" id="PTHR43182:SF1">
    <property type="entry name" value="COBALT-PRECORRIN-7 C(5)-METHYLTRANSFERASE"/>
    <property type="match status" value="1"/>
</dbReference>
<dbReference type="InterPro" id="IPR050714">
    <property type="entry name" value="Cobalamin_biosynth_MTase"/>
</dbReference>
<organism evidence="8 9">
    <name type="scientific">Aeromicrobium choanae</name>
    <dbReference type="NCBI Taxonomy" id="1736691"/>
    <lineage>
        <taxon>Bacteria</taxon>
        <taxon>Bacillati</taxon>
        <taxon>Actinomycetota</taxon>
        <taxon>Actinomycetes</taxon>
        <taxon>Propionibacteriales</taxon>
        <taxon>Nocardioidaceae</taxon>
        <taxon>Aeromicrobium</taxon>
    </lineage>
</organism>
<dbReference type="GO" id="GO:0032259">
    <property type="term" value="P:methylation"/>
    <property type="evidence" value="ECO:0007669"/>
    <property type="project" value="UniProtKB-KW"/>
</dbReference>
<dbReference type="Gene3D" id="3.30.950.10">
    <property type="entry name" value="Methyltransferase, Cobalt-precorrin-4 Transmethylase, Domain 2"/>
    <property type="match status" value="1"/>
</dbReference>
<dbReference type="InterPro" id="IPR012818">
    <property type="entry name" value="CbiE"/>
</dbReference>
<dbReference type="GO" id="GO:0009236">
    <property type="term" value="P:cobalamin biosynthetic process"/>
    <property type="evidence" value="ECO:0007669"/>
    <property type="project" value="UniProtKB-UniPathway"/>
</dbReference>
<evidence type="ECO:0000313" key="9">
    <source>
        <dbReference type="Proteomes" id="UP000191040"/>
    </source>
</evidence>
<gene>
    <name evidence="8" type="ORF">SAMN06295964_3307</name>
</gene>
<reference evidence="9" key="1">
    <citation type="submission" date="2017-02" db="EMBL/GenBank/DDBJ databases">
        <authorList>
            <person name="Varghese N."/>
            <person name="Submissions S."/>
        </authorList>
    </citation>
    <scope>NUCLEOTIDE SEQUENCE [LARGE SCALE GENOMIC DNA]</scope>
    <source>
        <strain evidence="9">9H-4</strain>
    </source>
</reference>
<protein>
    <submittedName>
        <fullName evidence="8">Precorrin-6Y C5,15-methyltransferase (Decarboxylating)</fullName>
    </submittedName>
</protein>
<feature type="domain" description="Methyltransferase" evidence="7">
    <location>
        <begin position="254"/>
        <end position="343"/>
    </location>
</feature>
<evidence type="ECO:0000256" key="3">
    <source>
        <dbReference type="ARBA" id="ARBA00022603"/>
    </source>
</evidence>
<keyword evidence="2" id="KW-0169">Cobalamin biosynthesis</keyword>
<dbReference type="Pfam" id="PF13649">
    <property type="entry name" value="Methyltransf_25"/>
    <property type="match status" value="1"/>
</dbReference>
<dbReference type="NCBIfam" id="TIGR02469">
    <property type="entry name" value="CbiT"/>
    <property type="match status" value="1"/>
</dbReference>
<evidence type="ECO:0000256" key="1">
    <source>
        <dbReference type="ARBA" id="ARBA00004953"/>
    </source>
</evidence>
<dbReference type="SUPFAM" id="SSF53790">
    <property type="entry name" value="Tetrapyrrole methylase"/>
    <property type="match status" value="1"/>
</dbReference>
<sequence>MDAHVTVVGVGADGWEGLPESSRSLVRAAATLLGGHRHLHAVPAVAGQDRVAWPSPLREGLPPLLDEAREPVVVLASGDPLVSGIGTTLLELLGPDRVTVVPAVSSVTLARARLGWPAETVTVVSVVGRDVRLVVPALSAARRLLVLSSDETTPAAVATLLTVLGWGDSDLVVLGHLGGADETRTASTAREWDVAGVPRLNVLAVEVRGTGPGWAAGGVLPDDAFEHAGQITKRDLRASALARLAPAPGQLLWDVGAGSGSIGVEWMRAWPSARAIAVEPRPDRLALVRRNAEALGVPGLRVVEGSAPQALDGLDRPDAVFVGGGASVDGVLDACWEALKPGGRLVVHGVTAETEAVLLERYRRHGGELVRLHVERAEPLGSFTGWTPARAVSQWSATKGDS</sequence>
<evidence type="ECO:0000256" key="2">
    <source>
        <dbReference type="ARBA" id="ARBA00022573"/>
    </source>
</evidence>
<evidence type="ECO:0000259" key="7">
    <source>
        <dbReference type="Pfam" id="PF13649"/>
    </source>
</evidence>
<evidence type="ECO:0000256" key="4">
    <source>
        <dbReference type="ARBA" id="ARBA00022679"/>
    </source>
</evidence>
<dbReference type="GO" id="GO:0008276">
    <property type="term" value="F:protein methyltransferase activity"/>
    <property type="evidence" value="ECO:0007669"/>
    <property type="project" value="InterPro"/>
</dbReference>
<comment type="pathway">
    <text evidence="1">Cofactor biosynthesis; adenosylcobalamin biosynthesis.</text>
</comment>
<dbReference type="CDD" id="cd11644">
    <property type="entry name" value="Precorrin-6Y-MT"/>
    <property type="match status" value="1"/>
</dbReference>
<dbReference type="InterPro" id="IPR035996">
    <property type="entry name" value="4pyrrol_Methylase_sf"/>
</dbReference>
<keyword evidence="4 8" id="KW-0808">Transferase</keyword>
<name>A0A1T4Z8S3_9ACTN</name>
<dbReference type="InterPro" id="IPR014777">
    <property type="entry name" value="4pyrrole_Mease_sub1"/>
</dbReference>
<dbReference type="PANTHER" id="PTHR43182">
    <property type="entry name" value="COBALT-PRECORRIN-6B C(15)-METHYLTRANSFERASE (DECARBOXYLATING)"/>
    <property type="match status" value="1"/>
</dbReference>
<keyword evidence="3 8" id="KW-0489">Methyltransferase</keyword>
<dbReference type="STRING" id="1736691.SAMN06295964_3307"/>
<dbReference type="InterPro" id="IPR014008">
    <property type="entry name" value="Cbl_synth_MTase_CbiT"/>
</dbReference>
<dbReference type="Gene3D" id="3.40.50.150">
    <property type="entry name" value="Vaccinia Virus protein VP39"/>
    <property type="match status" value="1"/>
</dbReference>
<dbReference type="AlphaFoldDB" id="A0A1T4Z8S3"/>
<keyword evidence="5" id="KW-0949">S-adenosyl-L-methionine</keyword>
<dbReference type="OrthoDB" id="9787825at2"/>
<dbReference type="InterPro" id="IPR014776">
    <property type="entry name" value="4pyrrole_Mease_sub2"/>
</dbReference>
<dbReference type="PIRSF" id="PIRSF036428">
    <property type="entry name" value="CobL"/>
    <property type="match status" value="1"/>
</dbReference>
<evidence type="ECO:0000313" key="8">
    <source>
        <dbReference type="EMBL" id="SKB10402.1"/>
    </source>
</evidence>
<dbReference type="InterPro" id="IPR000878">
    <property type="entry name" value="4pyrrol_Mease"/>
</dbReference>